<evidence type="ECO:0000256" key="3">
    <source>
        <dbReference type="ARBA" id="ARBA00022679"/>
    </source>
</evidence>
<evidence type="ECO:0000259" key="10">
    <source>
        <dbReference type="PROSITE" id="PS50011"/>
    </source>
</evidence>
<dbReference type="Gramene" id="ONIVA11G22460.1">
    <property type="protein sequence ID" value="ONIVA11G22460.1"/>
    <property type="gene ID" value="ONIVA11G22460"/>
</dbReference>
<dbReference type="eggNOG" id="ENOG502QSMT">
    <property type="taxonomic scope" value="Eukaryota"/>
</dbReference>
<keyword evidence="6 9" id="KW-0067">ATP-binding</keyword>
<evidence type="ECO:0000256" key="8">
    <source>
        <dbReference type="ARBA" id="ARBA00048679"/>
    </source>
</evidence>
<keyword evidence="4 9" id="KW-0547">Nucleotide-binding</keyword>
<reference evidence="11" key="2">
    <citation type="submission" date="2018-04" db="EMBL/GenBank/DDBJ databases">
        <title>OnivRS2 (Oryza nivara Reference Sequence Version 2).</title>
        <authorList>
            <person name="Zhang J."/>
            <person name="Kudrna D."/>
            <person name="Lee S."/>
            <person name="Talag J."/>
            <person name="Rajasekar S."/>
            <person name="Welchert J."/>
            <person name="Hsing Y.-I."/>
            <person name="Wing R.A."/>
        </authorList>
    </citation>
    <scope>NUCLEOTIDE SEQUENCE [LARGE SCALE GENOMIC DNA]</scope>
    <source>
        <strain evidence="11">SL10</strain>
    </source>
</reference>
<dbReference type="Gene3D" id="1.20.930.20">
    <property type="entry name" value="Adaptor protein Cbl, N-terminal domain"/>
    <property type="match status" value="1"/>
</dbReference>
<evidence type="ECO:0000256" key="6">
    <source>
        <dbReference type="ARBA" id="ARBA00022840"/>
    </source>
</evidence>
<proteinExistence type="predicted"/>
<dbReference type="OMA" id="SKEEMRY"/>
<dbReference type="FunFam" id="1.10.510.10:FF:001023">
    <property type="entry name" value="Os07g0541700 protein"/>
    <property type="match status" value="1"/>
</dbReference>
<name>A0A0E0J5A1_ORYNI</name>
<dbReference type="Gene3D" id="1.10.510.10">
    <property type="entry name" value="Transferase(Phosphotransferase) domain 1"/>
    <property type="match status" value="1"/>
</dbReference>
<protein>
    <recommendedName>
        <fullName evidence="1">non-specific serine/threonine protein kinase</fullName>
        <ecNumber evidence="1">2.7.11.1</ecNumber>
    </recommendedName>
</protein>
<dbReference type="CDD" id="cd21037">
    <property type="entry name" value="MLKL_NTD"/>
    <property type="match status" value="1"/>
</dbReference>
<dbReference type="PANTHER" id="PTHR27006:SF614">
    <property type="entry name" value="PROTEIN KINASE DOMAIN-CONTAINING PROTEIN"/>
    <property type="match status" value="1"/>
</dbReference>
<evidence type="ECO:0000256" key="2">
    <source>
        <dbReference type="ARBA" id="ARBA00022527"/>
    </source>
</evidence>
<dbReference type="Gene3D" id="3.30.200.20">
    <property type="entry name" value="Phosphorylase Kinase, domain 1"/>
    <property type="match status" value="1"/>
</dbReference>
<comment type="catalytic activity">
    <reaction evidence="7">
        <text>L-threonyl-[protein] + ATP = O-phospho-L-threonyl-[protein] + ADP + H(+)</text>
        <dbReference type="Rhea" id="RHEA:46608"/>
        <dbReference type="Rhea" id="RHEA-COMP:11060"/>
        <dbReference type="Rhea" id="RHEA-COMP:11605"/>
        <dbReference type="ChEBI" id="CHEBI:15378"/>
        <dbReference type="ChEBI" id="CHEBI:30013"/>
        <dbReference type="ChEBI" id="CHEBI:30616"/>
        <dbReference type="ChEBI" id="CHEBI:61977"/>
        <dbReference type="ChEBI" id="CHEBI:456216"/>
        <dbReference type="EC" id="2.7.11.1"/>
    </reaction>
</comment>
<keyword evidence="3" id="KW-0808">Transferase</keyword>
<dbReference type="Pfam" id="PF19584">
    <property type="entry name" value="MCAfunc"/>
    <property type="match status" value="1"/>
</dbReference>
<dbReference type="GO" id="GO:0007166">
    <property type="term" value="P:cell surface receptor signaling pathway"/>
    <property type="evidence" value="ECO:0007669"/>
    <property type="project" value="InterPro"/>
</dbReference>
<reference evidence="11" key="1">
    <citation type="submission" date="2015-04" db="UniProtKB">
        <authorList>
            <consortium name="EnsemblPlants"/>
        </authorList>
    </citation>
    <scope>IDENTIFICATION</scope>
    <source>
        <strain evidence="11">SL10</strain>
    </source>
</reference>
<dbReference type="InterPro" id="IPR000719">
    <property type="entry name" value="Prot_kinase_dom"/>
</dbReference>
<dbReference type="SUPFAM" id="SSF56112">
    <property type="entry name" value="Protein kinase-like (PK-like)"/>
    <property type="match status" value="1"/>
</dbReference>
<dbReference type="Pfam" id="PF20451">
    <property type="entry name" value="Calmod_bind_M"/>
    <property type="match status" value="1"/>
</dbReference>
<dbReference type="PROSITE" id="PS00107">
    <property type="entry name" value="PROTEIN_KINASE_ATP"/>
    <property type="match status" value="1"/>
</dbReference>
<organism evidence="11">
    <name type="scientific">Oryza nivara</name>
    <name type="common">Indian wild rice</name>
    <name type="synonym">Oryza sativa f. spontanea</name>
    <dbReference type="NCBI Taxonomy" id="4536"/>
    <lineage>
        <taxon>Eukaryota</taxon>
        <taxon>Viridiplantae</taxon>
        <taxon>Streptophyta</taxon>
        <taxon>Embryophyta</taxon>
        <taxon>Tracheophyta</taxon>
        <taxon>Spermatophyta</taxon>
        <taxon>Magnoliopsida</taxon>
        <taxon>Liliopsida</taxon>
        <taxon>Poales</taxon>
        <taxon>Poaceae</taxon>
        <taxon>BOP clade</taxon>
        <taxon>Oryzoideae</taxon>
        <taxon>Oryzeae</taxon>
        <taxon>Oryzinae</taxon>
        <taxon>Oryza</taxon>
    </lineage>
</organism>
<evidence type="ECO:0000256" key="4">
    <source>
        <dbReference type="ARBA" id="ARBA00022741"/>
    </source>
</evidence>
<keyword evidence="12" id="KW-1185">Reference proteome</keyword>
<dbReference type="Proteomes" id="UP000006591">
    <property type="component" value="Chromosome 11"/>
</dbReference>
<dbReference type="InterPro" id="IPR036537">
    <property type="entry name" value="Adaptor_Cbl_N_dom_sf"/>
</dbReference>
<dbReference type="EnsemblPlants" id="ONIVA11G22460.1">
    <property type="protein sequence ID" value="ONIVA11G22460.1"/>
    <property type="gene ID" value="ONIVA11G22460"/>
</dbReference>
<dbReference type="PANTHER" id="PTHR27006">
    <property type="entry name" value="PROMASTIGOTE SURFACE ANTIGEN PROTEIN PSA"/>
    <property type="match status" value="1"/>
</dbReference>
<dbReference type="InterPro" id="IPR011009">
    <property type="entry name" value="Kinase-like_dom_sf"/>
</dbReference>
<feature type="domain" description="Protein kinase" evidence="10">
    <location>
        <begin position="249"/>
        <end position="586"/>
    </location>
</feature>
<sequence>MVIEVCCCLGLAANVAQLAGLDVITLVKVIKSRVETVRQNKEDCELLAERANMIRDLLRRVQASKVIEDPDMWKPTEGLKSTLRRAGALVKSCQEEWSYAYRFCKGRRIARELRKVLKDLKFYILLLIGMITIINHDQNTRYYRIPETDIVKPQDGAQEVPSVALGLPAHNYCNDMGQTTGSSGQTQLVTEPSIVNEGHLPENQRSGCCWWWPWKRIATASNAGNLVALEETGLKKFTFSELEVATDNFSLENQIGVGAFSIVYKGQLNEIPEVAVKRASYVNRIPFEQLENEAKIVSKLQHTNIVKLLGYCIQDRERILVFEYMPSRSLDSFITGERAEESPLDWSKRSQIVKGIAEGAEYLHKQCEPRIIHGDLKPGNILLDAALKPKICDFGTSKALRPGQDMDCTGIVVGSRGYMAPEYKQGGCVSLKTDVYSFGATLLEIIRGSRIPPSTLELSDESRDYGPLNKWAWNLWRGGNQMEFIDPSLRGDTLAAAEIQSKEELRYNRRLRRVIREENAISQRRTLEVFQKSLDNACQNLVNHINCSLQSLTARTDILHHEVEQLKRSNSNRRYRSEANREHAAIIEEVNQEQTVVRFATSEAHEGQRVELRFLNKLNEDAIIYTKDKITADDGNAIKIAIYKDNQIVRSGQLSSARIQILALHGNFNDHVPENWTEGQFDERIVKNTKGPVLGGVCQQVKLKNGEASLSDVYFDIPSGKTESGKLILAAKVHCSDRTGLRIKEAVTNPVKVQVHRNKHNRNSDCPKLKDEVYRLKGISRTGGRFEWLKNNQIYTVEDFLKALNKNEEKIRTDAVICLKQQAYDVLDGIHFDHKMEENGPVSLFSAMNTSIIGGDASVPFTDTAGQNPPDFHVAYREVETAHHANIYQAHELPQAFRNNNNAFGTPGGNNIIPTNVPLPRNVSCDIYEGLLDIIVDSLNS</sequence>
<evidence type="ECO:0000256" key="5">
    <source>
        <dbReference type="ARBA" id="ARBA00022777"/>
    </source>
</evidence>
<dbReference type="InterPro" id="IPR059179">
    <property type="entry name" value="MLKL-like_MCAfunc"/>
</dbReference>
<dbReference type="InterPro" id="IPR046831">
    <property type="entry name" value="Calmodulin_bind_N"/>
</dbReference>
<dbReference type="PROSITE" id="PS00108">
    <property type="entry name" value="PROTEIN_KINASE_ST"/>
    <property type="match status" value="1"/>
</dbReference>
<dbReference type="Pfam" id="PF00069">
    <property type="entry name" value="Pkinase"/>
    <property type="match status" value="1"/>
</dbReference>
<evidence type="ECO:0000256" key="1">
    <source>
        <dbReference type="ARBA" id="ARBA00012513"/>
    </source>
</evidence>
<dbReference type="AlphaFoldDB" id="A0A0E0J5A1"/>
<comment type="catalytic activity">
    <reaction evidence="8">
        <text>L-seryl-[protein] + ATP = O-phospho-L-seryl-[protein] + ADP + H(+)</text>
        <dbReference type="Rhea" id="RHEA:17989"/>
        <dbReference type="Rhea" id="RHEA-COMP:9863"/>
        <dbReference type="Rhea" id="RHEA-COMP:11604"/>
        <dbReference type="ChEBI" id="CHEBI:15378"/>
        <dbReference type="ChEBI" id="CHEBI:29999"/>
        <dbReference type="ChEBI" id="CHEBI:30616"/>
        <dbReference type="ChEBI" id="CHEBI:83421"/>
        <dbReference type="ChEBI" id="CHEBI:456216"/>
        <dbReference type="EC" id="2.7.11.1"/>
    </reaction>
</comment>
<evidence type="ECO:0000313" key="12">
    <source>
        <dbReference type="Proteomes" id="UP000006591"/>
    </source>
</evidence>
<dbReference type="InterPro" id="IPR046830">
    <property type="entry name" value="Calmod_bind_M"/>
</dbReference>
<dbReference type="InterPro" id="IPR017441">
    <property type="entry name" value="Protein_kinase_ATP_BS"/>
</dbReference>
<keyword evidence="2" id="KW-0723">Serine/threonine-protein kinase</keyword>
<dbReference type="STRING" id="4536.A0A0E0J5A1"/>
<evidence type="ECO:0000313" key="11">
    <source>
        <dbReference type="EnsemblPlants" id="ONIVA11G22460.1"/>
    </source>
</evidence>
<dbReference type="SMART" id="SM00220">
    <property type="entry name" value="S_TKc"/>
    <property type="match status" value="1"/>
</dbReference>
<accession>A0A0E0J5A1</accession>
<dbReference type="FunFam" id="3.30.200.20:FF:000466">
    <property type="entry name" value="Putative LRR receptor-like serine/threonine-protein kinase"/>
    <property type="match status" value="1"/>
</dbReference>
<evidence type="ECO:0000256" key="7">
    <source>
        <dbReference type="ARBA" id="ARBA00047899"/>
    </source>
</evidence>
<dbReference type="PROSITE" id="PS50011">
    <property type="entry name" value="PROTEIN_KINASE_DOM"/>
    <property type="match status" value="1"/>
</dbReference>
<dbReference type="Pfam" id="PF07887">
    <property type="entry name" value="Calmodulin_bind"/>
    <property type="match status" value="1"/>
</dbReference>
<dbReference type="InterPro" id="IPR008271">
    <property type="entry name" value="Ser/Thr_kinase_AS"/>
</dbReference>
<dbReference type="HOGENOM" id="CLU_012085_0_0_1"/>
<keyword evidence="5" id="KW-0418">Kinase</keyword>
<dbReference type="EC" id="2.7.11.1" evidence="1"/>
<dbReference type="GO" id="GO:0005524">
    <property type="term" value="F:ATP binding"/>
    <property type="evidence" value="ECO:0007669"/>
    <property type="project" value="UniProtKB-UniRule"/>
</dbReference>
<feature type="binding site" evidence="9">
    <location>
        <position position="277"/>
    </location>
    <ligand>
        <name>ATP</name>
        <dbReference type="ChEBI" id="CHEBI:30616"/>
    </ligand>
</feature>
<dbReference type="GO" id="GO:0004674">
    <property type="term" value="F:protein serine/threonine kinase activity"/>
    <property type="evidence" value="ECO:0007669"/>
    <property type="project" value="UniProtKB-KW"/>
</dbReference>
<evidence type="ECO:0000256" key="9">
    <source>
        <dbReference type="PROSITE-ProRule" id="PRU10141"/>
    </source>
</evidence>
<dbReference type="InterPro" id="IPR045766">
    <property type="entry name" value="MCAfunc"/>
</dbReference>